<reference evidence="1 2" key="1">
    <citation type="submission" date="2022-06" db="EMBL/GenBank/DDBJ databases">
        <authorList>
            <person name="Jeon C.O."/>
        </authorList>
    </citation>
    <scope>NUCLEOTIDE SEQUENCE [LARGE SCALE GENOMIC DNA]</scope>
    <source>
        <strain evidence="1 2">KCTC 13943</strain>
    </source>
</reference>
<evidence type="ECO:0000313" key="1">
    <source>
        <dbReference type="EMBL" id="MCM2535014.1"/>
    </source>
</evidence>
<organism evidence="1 2">
    <name type="scientific">Neobacillus pocheonensis</name>
    <dbReference type="NCBI Taxonomy" id="363869"/>
    <lineage>
        <taxon>Bacteria</taxon>
        <taxon>Bacillati</taxon>
        <taxon>Bacillota</taxon>
        <taxon>Bacilli</taxon>
        <taxon>Bacillales</taxon>
        <taxon>Bacillaceae</taxon>
        <taxon>Neobacillus</taxon>
    </lineage>
</organism>
<accession>A0ABT0WHP3</accession>
<name>A0ABT0WHP3_9BACI</name>
<dbReference type="EMBL" id="JAMQCR010000002">
    <property type="protein sequence ID" value="MCM2535014.1"/>
    <property type="molecule type" value="Genomic_DNA"/>
</dbReference>
<gene>
    <name evidence="1" type="ORF">NDK43_25070</name>
</gene>
<proteinExistence type="predicted"/>
<sequence>MSGNKVVKSVSFNVMNEQDKVYLERIQDVNFSGYVKQLIEKDIRQRKVIKAEIKPVQAPISNGRLSFGALGYLLNRYDLLLSSPALCNTVTRLTLSNVSTIGKGM</sequence>
<keyword evidence="2" id="KW-1185">Reference proteome</keyword>
<dbReference type="Proteomes" id="UP001523262">
    <property type="component" value="Unassembled WGS sequence"/>
</dbReference>
<evidence type="ECO:0000313" key="2">
    <source>
        <dbReference type="Proteomes" id="UP001523262"/>
    </source>
</evidence>
<protein>
    <submittedName>
        <fullName evidence="1">Uncharacterized protein</fullName>
    </submittedName>
</protein>
<comment type="caution">
    <text evidence="1">The sequence shown here is derived from an EMBL/GenBank/DDBJ whole genome shotgun (WGS) entry which is preliminary data.</text>
</comment>